<dbReference type="OrthoDB" id="1524092at2"/>
<organism evidence="7 8">
    <name type="scientific">Dyadobacter psychrophilus</name>
    <dbReference type="NCBI Taxonomy" id="651661"/>
    <lineage>
        <taxon>Bacteria</taxon>
        <taxon>Pseudomonadati</taxon>
        <taxon>Bacteroidota</taxon>
        <taxon>Cytophagia</taxon>
        <taxon>Cytophagales</taxon>
        <taxon>Spirosomataceae</taxon>
        <taxon>Dyadobacter</taxon>
    </lineage>
</organism>
<keyword evidence="4" id="KW-0145">Chemotaxis</keyword>
<dbReference type="AlphaFoldDB" id="A0A1T5GD08"/>
<feature type="transmembrane region" description="Helical" evidence="5">
    <location>
        <begin position="12"/>
        <end position="32"/>
    </location>
</feature>
<feature type="active site" evidence="4">
    <location>
        <position position="45"/>
    </location>
</feature>
<keyword evidence="5" id="KW-0812">Transmembrane</keyword>
<dbReference type="Proteomes" id="UP000190897">
    <property type="component" value="Unassembled WGS sequence"/>
</dbReference>
<dbReference type="GO" id="GO:0006935">
    <property type="term" value="P:chemotaxis"/>
    <property type="evidence" value="ECO:0007669"/>
    <property type="project" value="UniProtKB-UniRule"/>
</dbReference>
<gene>
    <name evidence="7" type="ORF">SAMN05660293_03946</name>
</gene>
<dbReference type="GO" id="GO:0005737">
    <property type="term" value="C:cytoplasm"/>
    <property type="evidence" value="ECO:0007669"/>
    <property type="project" value="InterPro"/>
</dbReference>
<evidence type="ECO:0000313" key="8">
    <source>
        <dbReference type="Proteomes" id="UP000190897"/>
    </source>
</evidence>
<dbReference type="GO" id="GO:0008984">
    <property type="term" value="F:protein-glutamate methylesterase activity"/>
    <property type="evidence" value="ECO:0007669"/>
    <property type="project" value="UniProtKB-EC"/>
</dbReference>
<dbReference type="GO" id="GO:0000156">
    <property type="term" value="F:phosphorelay response regulator activity"/>
    <property type="evidence" value="ECO:0007669"/>
    <property type="project" value="InterPro"/>
</dbReference>
<dbReference type="PROSITE" id="PS50122">
    <property type="entry name" value="CHEB"/>
    <property type="match status" value="1"/>
</dbReference>
<feature type="active site" evidence="4">
    <location>
        <position position="18"/>
    </location>
</feature>
<reference evidence="8" key="1">
    <citation type="submission" date="2017-02" db="EMBL/GenBank/DDBJ databases">
        <authorList>
            <person name="Varghese N."/>
            <person name="Submissions S."/>
        </authorList>
    </citation>
    <scope>NUCLEOTIDE SEQUENCE [LARGE SCALE GENOMIC DNA]</scope>
    <source>
        <strain evidence="8">DSM 22270</strain>
    </source>
</reference>
<evidence type="ECO:0000259" key="6">
    <source>
        <dbReference type="PROSITE" id="PS50122"/>
    </source>
</evidence>
<dbReference type="CDD" id="cd16433">
    <property type="entry name" value="CheB"/>
    <property type="match status" value="1"/>
</dbReference>
<evidence type="ECO:0000256" key="5">
    <source>
        <dbReference type="SAM" id="Phobius"/>
    </source>
</evidence>
<evidence type="ECO:0000256" key="2">
    <source>
        <dbReference type="ARBA" id="ARBA00039140"/>
    </source>
</evidence>
<keyword evidence="1 4" id="KW-0378">Hydrolase</keyword>
<keyword evidence="5" id="KW-0472">Membrane</keyword>
<evidence type="ECO:0000256" key="1">
    <source>
        <dbReference type="ARBA" id="ARBA00022801"/>
    </source>
</evidence>
<evidence type="ECO:0000256" key="4">
    <source>
        <dbReference type="PROSITE-ProRule" id="PRU00050"/>
    </source>
</evidence>
<accession>A0A1T5GD08</accession>
<evidence type="ECO:0000256" key="3">
    <source>
        <dbReference type="ARBA" id="ARBA00048267"/>
    </source>
</evidence>
<dbReference type="RefSeq" id="WP_082216440.1">
    <property type="nucleotide sequence ID" value="NZ_FUZA01000005.1"/>
</dbReference>
<dbReference type="EC" id="3.1.1.61" evidence="2"/>
<keyword evidence="5" id="KW-1133">Transmembrane helix</keyword>
<feature type="domain" description="CheB-type methylesterase" evidence="6">
    <location>
        <begin position="6"/>
        <end position="189"/>
    </location>
</feature>
<dbReference type="InterPro" id="IPR000673">
    <property type="entry name" value="Sig_transdc_resp-reg_Me-estase"/>
</dbReference>
<name>A0A1T5GD08_9BACT</name>
<dbReference type="PANTHER" id="PTHR42872">
    <property type="entry name" value="PROTEIN-GLUTAMATE METHYLESTERASE/PROTEIN-GLUTAMINE GLUTAMINASE"/>
    <property type="match status" value="1"/>
</dbReference>
<feature type="active site" evidence="4">
    <location>
        <position position="138"/>
    </location>
</feature>
<dbReference type="EMBL" id="FUZA01000005">
    <property type="protein sequence ID" value="SKC06318.1"/>
    <property type="molecule type" value="Genomic_DNA"/>
</dbReference>
<sequence length="193" mass="21225">MEENHVAKAVKALIIGGSAGSLQVLFNLLPLLKSNLPFAIIIVLHRRHSADSSLSDLLSTKTMSPTREVEDKDVIRAGHIYLAPADYHLLIEKQESFSLDYSEKINFSRPSIDVTFESAAEVYGPSLVALLLSGANEDGTKGLSQVKKAGGTTIVQNPDTAQMPYMPHYAMMHTVIDHILDVPQMSHYINNLR</sequence>
<comment type="catalytic activity">
    <reaction evidence="3">
        <text>[protein]-L-glutamate 5-O-methyl ester + H2O = L-glutamyl-[protein] + methanol + H(+)</text>
        <dbReference type="Rhea" id="RHEA:23236"/>
        <dbReference type="Rhea" id="RHEA-COMP:10208"/>
        <dbReference type="Rhea" id="RHEA-COMP:10311"/>
        <dbReference type="ChEBI" id="CHEBI:15377"/>
        <dbReference type="ChEBI" id="CHEBI:15378"/>
        <dbReference type="ChEBI" id="CHEBI:17790"/>
        <dbReference type="ChEBI" id="CHEBI:29973"/>
        <dbReference type="ChEBI" id="CHEBI:82795"/>
        <dbReference type="EC" id="3.1.1.61"/>
    </reaction>
</comment>
<protein>
    <recommendedName>
        <fullName evidence="2">protein-glutamate methylesterase</fullName>
        <ecNumber evidence="2">3.1.1.61</ecNumber>
    </recommendedName>
</protein>
<dbReference type="Gene3D" id="3.40.50.180">
    <property type="entry name" value="Methylesterase CheB, C-terminal domain"/>
    <property type="match status" value="1"/>
</dbReference>
<keyword evidence="8" id="KW-1185">Reference proteome</keyword>
<dbReference type="STRING" id="651661.SAMN05660293_03946"/>
<dbReference type="Pfam" id="PF01339">
    <property type="entry name" value="CheB_methylest"/>
    <property type="match status" value="1"/>
</dbReference>
<dbReference type="InterPro" id="IPR035909">
    <property type="entry name" value="CheB_C"/>
</dbReference>
<dbReference type="SUPFAM" id="SSF52738">
    <property type="entry name" value="Methylesterase CheB, C-terminal domain"/>
    <property type="match status" value="1"/>
</dbReference>
<evidence type="ECO:0000313" key="7">
    <source>
        <dbReference type="EMBL" id="SKC06318.1"/>
    </source>
</evidence>
<proteinExistence type="predicted"/>
<dbReference type="PANTHER" id="PTHR42872:SF6">
    <property type="entry name" value="PROTEIN-GLUTAMATE METHYLESTERASE_PROTEIN-GLUTAMINE GLUTAMINASE"/>
    <property type="match status" value="1"/>
</dbReference>